<dbReference type="CDD" id="cd17075">
    <property type="entry name" value="UBX1_UBXN9"/>
    <property type="match status" value="1"/>
</dbReference>
<feature type="region of interest" description="Disordered" evidence="1">
    <location>
        <begin position="152"/>
        <end position="242"/>
    </location>
</feature>
<dbReference type="SUPFAM" id="SSF54236">
    <property type="entry name" value="Ubiquitin-like"/>
    <property type="match status" value="1"/>
</dbReference>
<accession>A0A8S4PIY2</accession>
<proteinExistence type="predicted"/>
<dbReference type="PANTHER" id="PTHR46467">
    <property type="entry name" value="TETHER CONTAINING UBX DOMAIN FOR GLUT4"/>
    <property type="match status" value="1"/>
</dbReference>
<sequence>MTFRYSGLPNLAKLELVKATKSRTETKVTLAVQLETGERLQNEFNPSCTLMEVLTSDGVSVVSESGSRHPVCIYMREEIIGVYALENTTLRGLGLIGGRAILRLIHREVDDATIAEINAKIDKENARQQKMNSNTVSRDTVQAVTKTLIVSPSECESVKSQNETEPMDTGNEQPHAKHETPHVNVEAMDTTDQPHSAQTQKCDVTNPEENNGDMDSQSSEATSKQETTGNESSSGPGRITGVQIFPPGEVDVTQELTPNQRQAVQQLSGMFQAQLSQNQSGARPRQIQQPVVSEFKFPESTKGKSLYKNELSDVSRKEFKPCDREIMVYNIEHKTAQQSNITDEDLSDDFFQVTESDLRKMMMDLSKEAHSQDDAPLMTAAMRQAQNEQKMSQYNRAVIRIQFPDRVVLQGLFRPRETVFAVEKFVKENLADPSLDFYLYTSPPKCELKDNSMNMFDAKLLPASVVYFGCKEKQEHYLASTLLQCEPSSQQAADLVAIQGMKREHEAVGSSSDEAMATQSKRPANNAAKSTSKPAGKGVPKWFKTGK</sequence>
<reference evidence="3" key="1">
    <citation type="submission" date="2022-03" db="EMBL/GenBank/DDBJ databases">
        <authorList>
            <person name="Martin C."/>
        </authorList>
    </citation>
    <scope>NUCLEOTIDE SEQUENCE</scope>
</reference>
<evidence type="ECO:0000259" key="2">
    <source>
        <dbReference type="PROSITE" id="PS50033"/>
    </source>
</evidence>
<dbReference type="PANTHER" id="PTHR46467:SF1">
    <property type="entry name" value="TETHER CONTAINING UBX DOMAIN FOR GLUT4"/>
    <property type="match status" value="1"/>
</dbReference>
<organism evidence="3 4">
    <name type="scientific">Owenia fusiformis</name>
    <name type="common">Polychaete worm</name>
    <dbReference type="NCBI Taxonomy" id="6347"/>
    <lineage>
        <taxon>Eukaryota</taxon>
        <taxon>Metazoa</taxon>
        <taxon>Spiralia</taxon>
        <taxon>Lophotrochozoa</taxon>
        <taxon>Annelida</taxon>
        <taxon>Polychaeta</taxon>
        <taxon>Sedentaria</taxon>
        <taxon>Canalipalpata</taxon>
        <taxon>Sabellida</taxon>
        <taxon>Oweniida</taxon>
        <taxon>Oweniidae</taxon>
        <taxon>Owenia</taxon>
    </lineage>
</organism>
<dbReference type="OrthoDB" id="440781at2759"/>
<gene>
    <name evidence="3" type="ORF">OFUS_LOCUS18497</name>
</gene>
<dbReference type="Pfam" id="PF00789">
    <property type="entry name" value="UBX"/>
    <property type="match status" value="1"/>
</dbReference>
<feature type="region of interest" description="Disordered" evidence="1">
    <location>
        <begin position="503"/>
        <end position="547"/>
    </location>
</feature>
<dbReference type="Gene3D" id="3.10.20.90">
    <property type="entry name" value="Phosphatidylinositol 3-kinase Catalytic Subunit, Chain A, domain 1"/>
    <property type="match status" value="1"/>
</dbReference>
<protein>
    <recommendedName>
        <fullName evidence="2">UBX domain-containing protein</fullName>
    </recommendedName>
</protein>
<dbReference type="GO" id="GO:0005634">
    <property type="term" value="C:nucleus"/>
    <property type="evidence" value="ECO:0007669"/>
    <property type="project" value="TreeGrafter"/>
</dbReference>
<evidence type="ECO:0000256" key="1">
    <source>
        <dbReference type="SAM" id="MobiDB-lite"/>
    </source>
</evidence>
<dbReference type="Proteomes" id="UP000749559">
    <property type="component" value="Unassembled WGS sequence"/>
</dbReference>
<dbReference type="GO" id="GO:0005737">
    <property type="term" value="C:cytoplasm"/>
    <property type="evidence" value="ECO:0007669"/>
    <property type="project" value="TreeGrafter"/>
</dbReference>
<dbReference type="InterPro" id="IPR001012">
    <property type="entry name" value="UBX_dom"/>
</dbReference>
<dbReference type="AlphaFoldDB" id="A0A8S4PIY2"/>
<feature type="domain" description="UBX" evidence="2">
    <location>
        <begin position="392"/>
        <end position="468"/>
    </location>
</feature>
<dbReference type="PROSITE" id="PS50033">
    <property type="entry name" value="UBX"/>
    <property type="match status" value="1"/>
</dbReference>
<dbReference type="EMBL" id="CAIIXF020000009">
    <property type="protein sequence ID" value="CAH1793676.1"/>
    <property type="molecule type" value="Genomic_DNA"/>
</dbReference>
<feature type="compositionally biased region" description="Polar residues" evidence="1">
    <location>
        <begin position="509"/>
        <end position="533"/>
    </location>
</feature>
<evidence type="ECO:0000313" key="4">
    <source>
        <dbReference type="Proteomes" id="UP000749559"/>
    </source>
</evidence>
<dbReference type="CDD" id="cd16118">
    <property type="entry name" value="UBX2_UBXN9"/>
    <property type="match status" value="1"/>
</dbReference>
<keyword evidence="4" id="KW-1185">Reference proteome</keyword>
<dbReference type="InterPro" id="IPR059238">
    <property type="entry name" value="UBX1_UBXN9"/>
</dbReference>
<dbReference type="GO" id="GO:0012506">
    <property type="term" value="C:vesicle membrane"/>
    <property type="evidence" value="ECO:0007669"/>
    <property type="project" value="TreeGrafter"/>
</dbReference>
<name>A0A8S4PIY2_OWEFU</name>
<feature type="compositionally biased region" description="Polar residues" evidence="1">
    <location>
        <begin position="190"/>
        <end position="235"/>
    </location>
</feature>
<evidence type="ECO:0000313" key="3">
    <source>
        <dbReference type="EMBL" id="CAH1793676.1"/>
    </source>
</evidence>
<dbReference type="GO" id="GO:0042593">
    <property type="term" value="P:glucose homeostasis"/>
    <property type="evidence" value="ECO:0007669"/>
    <property type="project" value="TreeGrafter"/>
</dbReference>
<dbReference type="GO" id="GO:0006886">
    <property type="term" value="P:intracellular protein transport"/>
    <property type="evidence" value="ECO:0007669"/>
    <property type="project" value="TreeGrafter"/>
</dbReference>
<comment type="caution">
    <text evidence="3">The sequence shown here is derived from an EMBL/GenBank/DDBJ whole genome shotgun (WGS) entry which is preliminary data.</text>
</comment>
<dbReference type="InterPro" id="IPR029071">
    <property type="entry name" value="Ubiquitin-like_domsf"/>
</dbReference>